<sequence length="124" mass="14223">MKNKQFILAFICSVVVMSANAFSLLNSNTQNKKKVTTMAVFDGYDADDGYAFVIREDENDEDSEETIYFTEITDAALKAGNLKSEDMIGKRFEITYEITEYEVEDDNGYIETFESFKILEVKKM</sequence>
<dbReference type="RefSeq" id="WP_115815930.1">
    <property type="nucleotide sequence ID" value="NZ_CANKZP010000001.1"/>
</dbReference>
<dbReference type="OrthoDB" id="1442417at2"/>
<evidence type="ECO:0000313" key="2">
    <source>
        <dbReference type="EMBL" id="RED46827.1"/>
    </source>
</evidence>
<name>A0A3D9HBH0_9FLAO</name>
<feature type="signal peptide" evidence="1">
    <location>
        <begin position="1"/>
        <end position="21"/>
    </location>
</feature>
<evidence type="ECO:0000313" key="3">
    <source>
        <dbReference type="Proteomes" id="UP000256980"/>
    </source>
</evidence>
<proteinExistence type="predicted"/>
<protein>
    <recommendedName>
        <fullName evidence="4">DUF3221 domain-containing protein</fullName>
    </recommendedName>
</protein>
<evidence type="ECO:0000256" key="1">
    <source>
        <dbReference type="SAM" id="SignalP"/>
    </source>
</evidence>
<dbReference type="Proteomes" id="UP000256980">
    <property type="component" value="Unassembled WGS sequence"/>
</dbReference>
<reference evidence="2 3" key="1">
    <citation type="submission" date="2018-07" db="EMBL/GenBank/DDBJ databases">
        <title>Genomic Encyclopedia of Type Strains, Phase III (KMG-III): the genomes of soil and plant-associated and newly described type strains.</title>
        <authorList>
            <person name="Whitman W."/>
        </authorList>
    </citation>
    <scope>NUCLEOTIDE SEQUENCE [LARGE SCALE GENOMIC DNA]</scope>
    <source>
        <strain evidence="2 3">CECT 7946</strain>
    </source>
</reference>
<dbReference type="AlphaFoldDB" id="A0A3D9HBH0"/>
<gene>
    <name evidence="2" type="ORF">DFQ10_101603</name>
</gene>
<feature type="chain" id="PRO_5017613215" description="DUF3221 domain-containing protein" evidence="1">
    <location>
        <begin position="22"/>
        <end position="124"/>
    </location>
</feature>
<dbReference type="EMBL" id="QRDV01000001">
    <property type="protein sequence ID" value="RED46827.1"/>
    <property type="molecule type" value="Genomic_DNA"/>
</dbReference>
<organism evidence="2 3">
    <name type="scientific">Winogradskyella eximia</name>
    <dbReference type="NCBI Taxonomy" id="262006"/>
    <lineage>
        <taxon>Bacteria</taxon>
        <taxon>Pseudomonadati</taxon>
        <taxon>Bacteroidota</taxon>
        <taxon>Flavobacteriia</taxon>
        <taxon>Flavobacteriales</taxon>
        <taxon>Flavobacteriaceae</taxon>
        <taxon>Winogradskyella</taxon>
    </lineage>
</organism>
<keyword evidence="3" id="KW-1185">Reference proteome</keyword>
<accession>A0A3D9HBH0</accession>
<comment type="caution">
    <text evidence="2">The sequence shown here is derived from an EMBL/GenBank/DDBJ whole genome shotgun (WGS) entry which is preliminary data.</text>
</comment>
<keyword evidence="1" id="KW-0732">Signal</keyword>
<evidence type="ECO:0008006" key="4">
    <source>
        <dbReference type="Google" id="ProtNLM"/>
    </source>
</evidence>